<dbReference type="GO" id="GO:0042302">
    <property type="term" value="F:structural constituent of cuticle"/>
    <property type="evidence" value="ECO:0007669"/>
    <property type="project" value="InterPro"/>
</dbReference>
<dbReference type="WBParaSite" id="HPBE_0001891601-mRNA-1">
    <property type="protein sequence ID" value="HPBE_0001891601-mRNA-1"/>
    <property type="gene ID" value="HPBE_0001891601"/>
</dbReference>
<keyword evidence="2" id="KW-0812">Transmembrane</keyword>
<reference evidence="6" key="2">
    <citation type="submission" date="2019-09" db="UniProtKB">
        <authorList>
            <consortium name="WormBaseParasite"/>
        </authorList>
    </citation>
    <scope>IDENTIFICATION</scope>
</reference>
<feature type="domain" description="Nematode cuticle collagen N-terminal" evidence="3">
    <location>
        <begin position="5"/>
        <end position="50"/>
    </location>
</feature>
<accession>A0A3P8F155</accession>
<sequence>MRANTLATVAVTTSAIAIVICLIAAACVLVDVNEFFDDVMKDMDEFKVSVSCGPLSCAGGLASRNNSSFCNP</sequence>
<keyword evidence="5" id="KW-1185">Reference proteome</keyword>
<accession>A0A183GA92</accession>
<evidence type="ECO:0000313" key="4">
    <source>
        <dbReference type="EMBL" id="VDP13356.1"/>
    </source>
</evidence>
<protein>
    <submittedName>
        <fullName evidence="6">Col_cuticle_N domain-containing protein</fullName>
    </submittedName>
</protein>
<proteinExistence type="predicted"/>
<keyword evidence="1" id="KW-0677">Repeat</keyword>
<evidence type="ECO:0000313" key="6">
    <source>
        <dbReference type="WBParaSite" id="HPBE_0001891601-mRNA-1"/>
    </source>
</evidence>
<feature type="transmembrane region" description="Helical" evidence="2">
    <location>
        <begin position="6"/>
        <end position="30"/>
    </location>
</feature>
<dbReference type="InterPro" id="IPR002486">
    <property type="entry name" value="Col_cuticle_N"/>
</dbReference>
<gene>
    <name evidence="4" type="ORF">HPBE_LOCUS18915</name>
</gene>
<keyword evidence="2" id="KW-0472">Membrane</keyword>
<dbReference type="AlphaFoldDB" id="A0A183GA92"/>
<dbReference type="PROSITE" id="PS51257">
    <property type="entry name" value="PROKAR_LIPOPROTEIN"/>
    <property type="match status" value="1"/>
</dbReference>
<dbReference type="SMART" id="SM01088">
    <property type="entry name" value="Col_cuticle_N"/>
    <property type="match status" value="1"/>
</dbReference>
<keyword evidence="2" id="KW-1133">Transmembrane helix</keyword>
<name>A0A183GA92_HELPZ</name>
<dbReference type="Pfam" id="PF01484">
    <property type="entry name" value="Col_cuticle_N"/>
    <property type="match status" value="1"/>
</dbReference>
<evidence type="ECO:0000256" key="2">
    <source>
        <dbReference type="SAM" id="Phobius"/>
    </source>
</evidence>
<reference evidence="4 5" key="1">
    <citation type="submission" date="2018-11" db="EMBL/GenBank/DDBJ databases">
        <authorList>
            <consortium name="Pathogen Informatics"/>
        </authorList>
    </citation>
    <scope>NUCLEOTIDE SEQUENCE [LARGE SCALE GENOMIC DNA]</scope>
</reference>
<evidence type="ECO:0000256" key="1">
    <source>
        <dbReference type="ARBA" id="ARBA00022737"/>
    </source>
</evidence>
<evidence type="ECO:0000313" key="5">
    <source>
        <dbReference type="Proteomes" id="UP000050761"/>
    </source>
</evidence>
<dbReference type="Proteomes" id="UP000050761">
    <property type="component" value="Unassembled WGS sequence"/>
</dbReference>
<evidence type="ECO:0000259" key="3">
    <source>
        <dbReference type="SMART" id="SM01088"/>
    </source>
</evidence>
<organism evidence="5 6">
    <name type="scientific">Heligmosomoides polygyrus</name>
    <name type="common">Parasitic roundworm</name>
    <dbReference type="NCBI Taxonomy" id="6339"/>
    <lineage>
        <taxon>Eukaryota</taxon>
        <taxon>Metazoa</taxon>
        <taxon>Ecdysozoa</taxon>
        <taxon>Nematoda</taxon>
        <taxon>Chromadorea</taxon>
        <taxon>Rhabditida</taxon>
        <taxon>Rhabditina</taxon>
        <taxon>Rhabditomorpha</taxon>
        <taxon>Strongyloidea</taxon>
        <taxon>Heligmosomidae</taxon>
        <taxon>Heligmosomoides</taxon>
    </lineage>
</organism>
<dbReference type="EMBL" id="UZAH01031002">
    <property type="protein sequence ID" value="VDP13356.1"/>
    <property type="molecule type" value="Genomic_DNA"/>
</dbReference>